<reference evidence="1" key="1">
    <citation type="submission" date="2021-01" db="EMBL/GenBank/DDBJ databases">
        <title>KCTC 19127 draft genome.</title>
        <authorList>
            <person name="An D."/>
        </authorList>
    </citation>
    <scope>NUCLEOTIDE SEQUENCE</scope>
    <source>
        <strain evidence="1">KCTC 19127</strain>
    </source>
</reference>
<dbReference type="Gene3D" id="3.40.50.1000">
    <property type="entry name" value="HAD superfamily/HAD-like"/>
    <property type="match status" value="1"/>
</dbReference>
<dbReference type="RefSeq" id="WP_205255793.1">
    <property type="nucleotide sequence ID" value="NZ_BAAAPV010000002.1"/>
</dbReference>
<dbReference type="PANTHER" id="PTHR43481">
    <property type="entry name" value="FRUCTOSE-1-PHOSPHATE PHOSPHATASE"/>
    <property type="match status" value="1"/>
</dbReference>
<name>A0A938YMM5_9ACTN</name>
<dbReference type="NCBIfam" id="TIGR01509">
    <property type="entry name" value="HAD-SF-IA-v3"/>
    <property type="match status" value="1"/>
</dbReference>
<evidence type="ECO:0000313" key="1">
    <source>
        <dbReference type="EMBL" id="MBM9475690.1"/>
    </source>
</evidence>
<dbReference type="SUPFAM" id="SSF56784">
    <property type="entry name" value="HAD-like"/>
    <property type="match status" value="1"/>
</dbReference>
<dbReference type="SFLD" id="SFLDS00003">
    <property type="entry name" value="Haloacid_Dehalogenase"/>
    <property type="match status" value="1"/>
</dbReference>
<dbReference type="Pfam" id="PF00702">
    <property type="entry name" value="Hydrolase"/>
    <property type="match status" value="1"/>
</dbReference>
<dbReference type="GO" id="GO:0050308">
    <property type="term" value="F:sugar-phosphatase activity"/>
    <property type="evidence" value="ECO:0007669"/>
    <property type="project" value="TreeGrafter"/>
</dbReference>
<keyword evidence="2" id="KW-1185">Reference proteome</keyword>
<dbReference type="Gene3D" id="1.10.150.240">
    <property type="entry name" value="Putative phosphatase, domain 2"/>
    <property type="match status" value="1"/>
</dbReference>
<sequence>MSSPHPDPTAPSATAPAPGPVEFSVEAILFDLDGTLIDSTGSVERNWGKLADRLGVPFAELEHHIHGVPLAQVLRRLYPGRYTEEEIAGHAAFLSEGESTDTAGIVAQPGARELLERLPADRWTIVTSGDSRLAPARIAAAGLPTPAGMVTADQVALGKPHPEPYLLGAQRLGREPGRCLVLEDAPAGVAAAKAAGCPVIGLLTTHSELDTLVAPSLQDVHITVRENDLLVRVG</sequence>
<dbReference type="EMBL" id="JAERWL010000005">
    <property type="protein sequence ID" value="MBM9475690.1"/>
    <property type="molecule type" value="Genomic_DNA"/>
</dbReference>
<dbReference type="InterPro" id="IPR051806">
    <property type="entry name" value="HAD-like_SPP"/>
</dbReference>
<dbReference type="AlphaFoldDB" id="A0A938YMM5"/>
<dbReference type="InterPro" id="IPR023198">
    <property type="entry name" value="PGP-like_dom2"/>
</dbReference>
<accession>A0A938YMM5</accession>
<dbReference type="InterPro" id="IPR006439">
    <property type="entry name" value="HAD-SF_hydro_IA"/>
</dbReference>
<gene>
    <name evidence="1" type="ORF">JL107_04440</name>
</gene>
<organism evidence="1 2">
    <name type="scientific">Nakamurella flavida</name>
    <dbReference type="NCBI Taxonomy" id="363630"/>
    <lineage>
        <taxon>Bacteria</taxon>
        <taxon>Bacillati</taxon>
        <taxon>Actinomycetota</taxon>
        <taxon>Actinomycetes</taxon>
        <taxon>Nakamurellales</taxon>
        <taxon>Nakamurellaceae</taxon>
        <taxon>Nakamurella</taxon>
    </lineage>
</organism>
<evidence type="ECO:0000313" key="2">
    <source>
        <dbReference type="Proteomes" id="UP000663801"/>
    </source>
</evidence>
<dbReference type="Proteomes" id="UP000663801">
    <property type="component" value="Unassembled WGS sequence"/>
</dbReference>
<dbReference type="PRINTS" id="PR00413">
    <property type="entry name" value="HADHALOGNASE"/>
</dbReference>
<dbReference type="InterPro" id="IPR036412">
    <property type="entry name" value="HAD-like_sf"/>
</dbReference>
<dbReference type="PANTHER" id="PTHR43481:SF4">
    <property type="entry name" value="GLYCEROL-1-PHOSPHATE PHOSPHOHYDROLASE 1-RELATED"/>
    <property type="match status" value="1"/>
</dbReference>
<comment type="caution">
    <text evidence="1">The sequence shown here is derived from an EMBL/GenBank/DDBJ whole genome shotgun (WGS) entry which is preliminary data.</text>
</comment>
<protein>
    <submittedName>
        <fullName evidence="1">HAD-IA family hydrolase</fullName>
    </submittedName>
</protein>
<keyword evidence="1" id="KW-0378">Hydrolase</keyword>
<dbReference type="SFLD" id="SFLDG01129">
    <property type="entry name" value="C1.5:_HAD__Beta-PGM__Phosphata"/>
    <property type="match status" value="1"/>
</dbReference>
<dbReference type="InterPro" id="IPR023214">
    <property type="entry name" value="HAD_sf"/>
</dbReference>
<proteinExistence type="predicted"/>